<proteinExistence type="predicted"/>
<dbReference type="AlphaFoldDB" id="A0A5M6HGL6"/>
<keyword evidence="3" id="KW-1185">Reference proteome</keyword>
<gene>
    <name evidence="2" type="ORF">F1193_16875</name>
</gene>
<evidence type="ECO:0000313" key="2">
    <source>
        <dbReference type="EMBL" id="KAA5594935.1"/>
    </source>
</evidence>
<evidence type="ECO:0000256" key="1">
    <source>
        <dbReference type="SAM" id="MobiDB-lite"/>
    </source>
</evidence>
<name>A0A5M6HGL6_9HYPH</name>
<sequence length="99" mass="10456">ADGSTTIDTKARAPDGSLANETITVTSADGTTRTVSVDVDGEAIVANQSPQRRYRPLQRPHARRRHRHGEQRVRAAGGGLSSGLPAIVARGGRMSVAQK</sequence>
<comment type="caution">
    <text evidence="2">The sequence shown here is derived from an EMBL/GenBank/DDBJ whole genome shotgun (WGS) entry which is preliminary data.</text>
</comment>
<reference evidence="2 3" key="1">
    <citation type="submission" date="2019-09" db="EMBL/GenBank/DDBJ databases">
        <title>Draft Whole-Genome sequence of Blastochloris sulfoviridis DSM 729.</title>
        <authorList>
            <person name="Meyer T.E."/>
            <person name="Kyndt J.A."/>
        </authorList>
    </citation>
    <scope>NUCLEOTIDE SEQUENCE [LARGE SCALE GENOMIC DNA]</scope>
    <source>
        <strain evidence="2 3">DSM 729</strain>
    </source>
</reference>
<accession>A0A5M6HGL6</accession>
<feature type="region of interest" description="Disordered" evidence="1">
    <location>
        <begin position="52"/>
        <end position="99"/>
    </location>
</feature>
<dbReference type="EMBL" id="VWPL01000076">
    <property type="protein sequence ID" value="KAA5594935.1"/>
    <property type="molecule type" value="Genomic_DNA"/>
</dbReference>
<organism evidence="2 3">
    <name type="scientific">Blastochloris sulfoviridis</name>
    <dbReference type="NCBI Taxonomy" id="50712"/>
    <lineage>
        <taxon>Bacteria</taxon>
        <taxon>Pseudomonadati</taxon>
        <taxon>Pseudomonadota</taxon>
        <taxon>Alphaproteobacteria</taxon>
        <taxon>Hyphomicrobiales</taxon>
        <taxon>Blastochloridaceae</taxon>
        <taxon>Blastochloris</taxon>
    </lineage>
</organism>
<dbReference type="InterPro" id="IPR010221">
    <property type="entry name" value="VCBS_dom"/>
</dbReference>
<feature type="region of interest" description="Disordered" evidence="1">
    <location>
        <begin position="1"/>
        <end position="25"/>
    </location>
</feature>
<dbReference type="Proteomes" id="UP000323886">
    <property type="component" value="Unassembled WGS sequence"/>
</dbReference>
<feature type="compositionally biased region" description="Basic residues" evidence="1">
    <location>
        <begin position="52"/>
        <end position="69"/>
    </location>
</feature>
<dbReference type="NCBIfam" id="TIGR01965">
    <property type="entry name" value="VCBS_repeat"/>
    <property type="match status" value="1"/>
</dbReference>
<evidence type="ECO:0000313" key="3">
    <source>
        <dbReference type="Proteomes" id="UP000323886"/>
    </source>
</evidence>
<protein>
    <submittedName>
        <fullName evidence="2">Uncharacterized protein</fullName>
    </submittedName>
</protein>
<feature type="non-terminal residue" evidence="2">
    <location>
        <position position="1"/>
    </location>
</feature>